<sequence length="431" mass="49737">MSLELEKLERRASVIVRESSHKHDGYHEDKEDFEHEYELEDLNGEEMNNNLLVGLNIIHSNFNEMRDKKAHARNSISISTNSNQGINPFNNRFMPHNSNRSDHANIYRTAEDREEEDKQHTVDYEDDYEDDDYDGYYNNDTNNGTLYKILPRTLPNSDFFIEIETDKECTTSSNLNDSHRYIRRYNRMSNRFPLTNTNVETGKSKNFMGKPSDDYYNGNDISPFRFHRFNSSVGYSTDNNSLIKVTSHKNDYSYKFGQNVCRLVAKPPVNNQDKLLAEMEELYKVKNNATNMDIYDSFPEGIEEKLRDLRHSHVKIIQLLREREARAEEQRRRALQASNNNNFALGNLNNNVTSDKPMSENENKKYIIATHSASNSGDNRGGTGLSKATSIGGSSRNQYAATVWGMTAPSLMNNPETKKYVNLLVDTIKEL</sequence>
<evidence type="ECO:0000256" key="1">
    <source>
        <dbReference type="SAM" id="MobiDB-lite"/>
    </source>
</evidence>
<reference evidence="3" key="1">
    <citation type="submission" date="2023-07" db="EMBL/GenBank/DDBJ databases">
        <title>A draft genome of Kazachstania heterogenica Y-27499.</title>
        <authorList>
            <person name="Donic C."/>
            <person name="Kralova J.S."/>
            <person name="Fidel L."/>
            <person name="Ben-Dor S."/>
            <person name="Jung S."/>
        </authorList>
    </citation>
    <scope>NUCLEOTIDE SEQUENCE [LARGE SCALE GENOMIC DNA]</scope>
    <source>
        <strain evidence="3">Y27499</strain>
    </source>
</reference>
<feature type="region of interest" description="Disordered" evidence="1">
    <location>
        <begin position="372"/>
        <end position="392"/>
    </location>
</feature>
<protein>
    <submittedName>
        <fullName evidence="2">Uncharacterized protein</fullName>
    </submittedName>
</protein>
<feature type="compositionally biased region" description="Basic and acidic residues" evidence="1">
    <location>
        <begin position="110"/>
        <end position="123"/>
    </location>
</feature>
<evidence type="ECO:0000313" key="2">
    <source>
        <dbReference type="EMBL" id="KAK5779752.1"/>
    </source>
</evidence>
<name>A0AAN7WQJ9_9SACH</name>
<dbReference type="EMBL" id="JAWIZZ010000046">
    <property type="protein sequence ID" value="KAK5779752.1"/>
    <property type="molecule type" value="Genomic_DNA"/>
</dbReference>
<proteinExistence type="predicted"/>
<comment type="caution">
    <text evidence="2">The sequence shown here is derived from an EMBL/GenBank/DDBJ whole genome shotgun (WGS) entry which is preliminary data.</text>
</comment>
<feature type="compositionally biased region" description="Acidic residues" evidence="1">
    <location>
        <begin position="124"/>
        <end position="134"/>
    </location>
</feature>
<gene>
    <name evidence="2" type="ORF">RI543_002874</name>
</gene>
<evidence type="ECO:0000313" key="3">
    <source>
        <dbReference type="Proteomes" id="UP001306508"/>
    </source>
</evidence>
<organism evidence="2 3">
    <name type="scientific">Arxiozyma heterogenica</name>
    <dbReference type="NCBI Taxonomy" id="278026"/>
    <lineage>
        <taxon>Eukaryota</taxon>
        <taxon>Fungi</taxon>
        <taxon>Dikarya</taxon>
        <taxon>Ascomycota</taxon>
        <taxon>Saccharomycotina</taxon>
        <taxon>Saccharomycetes</taxon>
        <taxon>Saccharomycetales</taxon>
        <taxon>Saccharomycetaceae</taxon>
        <taxon>Arxiozyma</taxon>
    </lineage>
</organism>
<dbReference type="AlphaFoldDB" id="A0AAN7WQJ9"/>
<feature type="region of interest" description="Disordered" evidence="1">
    <location>
        <begin position="110"/>
        <end position="135"/>
    </location>
</feature>
<dbReference type="Proteomes" id="UP001306508">
    <property type="component" value="Unassembled WGS sequence"/>
</dbReference>
<accession>A0AAN7WQJ9</accession>
<dbReference type="Pfam" id="PF17242">
    <property type="entry name" value="DUF5315"/>
    <property type="match status" value="1"/>
</dbReference>
<keyword evidence="3" id="KW-1185">Reference proteome</keyword>